<sequence>MRWRDRPVGVVEDLAQYAVTKVIVEIGARAQVAGGVLHGRLGTTGPIDPVVHDIGGMHRTLRGNEWFRAGRKGASLTQ</sequence>
<reference evidence="1 2" key="1">
    <citation type="journal article" date="2019" name="Int. J. Syst. Evol. Microbiol.">
        <title>The Global Catalogue of Microorganisms (GCM) 10K type strain sequencing project: providing services to taxonomists for standard genome sequencing and annotation.</title>
        <authorList>
            <consortium name="The Broad Institute Genomics Platform"/>
            <consortium name="The Broad Institute Genome Sequencing Center for Infectious Disease"/>
            <person name="Wu L."/>
            <person name="Ma J."/>
        </authorList>
    </citation>
    <scope>NUCLEOTIDE SEQUENCE [LARGE SCALE GENOMIC DNA]</scope>
    <source>
        <strain evidence="1 2">JCM 3106</strain>
    </source>
</reference>
<proteinExistence type="predicted"/>
<dbReference type="EMBL" id="BAAAWD010000011">
    <property type="protein sequence ID" value="GAA3014782.1"/>
    <property type="molecule type" value="Genomic_DNA"/>
</dbReference>
<accession>A0ABN3Y259</accession>
<evidence type="ECO:0000313" key="2">
    <source>
        <dbReference type="Proteomes" id="UP001499930"/>
    </source>
</evidence>
<gene>
    <name evidence="1" type="ORF">GCM10017559_42670</name>
</gene>
<protein>
    <submittedName>
        <fullName evidence="1">Uncharacterized protein</fullName>
    </submittedName>
</protein>
<keyword evidence="2" id="KW-1185">Reference proteome</keyword>
<organism evidence="1 2">
    <name type="scientific">Streptosporangium longisporum</name>
    <dbReference type="NCBI Taxonomy" id="46187"/>
    <lineage>
        <taxon>Bacteria</taxon>
        <taxon>Bacillati</taxon>
        <taxon>Actinomycetota</taxon>
        <taxon>Actinomycetes</taxon>
        <taxon>Streptosporangiales</taxon>
        <taxon>Streptosporangiaceae</taxon>
        <taxon>Streptosporangium</taxon>
    </lineage>
</organism>
<comment type="caution">
    <text evidence="1">The sequence shown here is derived from an EMBL/GenBank/DDBJ whole genome shotgun (WGS) entry which is preliminary data.</text>
</comment>
<name>A0ABN3Y259_9ACTN</name>
<evidence type="ECO:0000313" key="1">
    <source>
        <dbReference type="EMBL" id="GAA3014782.1"/>
    </source>
</evidence>
<dbReference type="Proteomes" id="UP001499930">
    <property type="component" value="Unassembled WGS sequence"/>
</dbReference>